<feature type="transmembrane region" description="Helical" evidence="6">
    <location>
        <begin position="82"/>
        <end position="100"/>
    </location>
</feature>
<comment type="subcellular location">
    <subcellularLocation>
        <location evidence="1">Cell membrane</location>
        <topology evidence="1">Multi-pass membrane protein</topology>
    </subcellularLocation>
</comment>
<dbReference type="Proteomes" id="UP000542210">
    <property type="component" value="Unassembled WGS sequence"/>
</dbReference>
<evidence type="ECO:0000256" key="5">
    <source>
        <dbReference type="SAM" id="MobiDB-lite"/>
    </source>
</evidence>
<feature type="chain" id="PRO_5038646605" evidence="7">
    <location>
        <begin position="36"/>
        <end position="440"/>
    </location>
</feature>
<feature type="transmembrane region" description="Helical" evidence="6">
    <location>
        <begin position="290"/>
        <end position="308"/>
    </location>
</feature>
<proteinExistence type="predicted"/>
<dbReference type="PROSITE" id="PS50850">
    <property type="entry name" value="MFS"/>
    <property type="match status" value="1"/>
</dbReference>
<keyword evidence="7" id="KW-0732">Signal</keyword>
<name>A0A7W7DFS0_9ACTN</name>
<protein>
    <submittedName>
        <fullName evidence="9">MFS family permease</fullName>
    </submittedName>
</protein>
<comment type="caution">
    <text evidence="9">The sequence shown here is derived from an EMBL/GenBank/DDBJ whole genome shotgun (WGS) entry which is preliminary data.</text>
</comment>
<feature type="transmembrane region" description="Helical" evidence="6">
    <location>
        <begin position="258"/>
        <end position="278"/>
    </location>
</feature>
<evidence type="ECO:0000256" key="7">
    <source>
        <dbReference type="SAM" id="SignalP"/>
    </source>
</evidence>
<feature type="transmembrane region" description="Helical" evidence="6">
    <location>
        <begin position="320"/>
        <end position="342"/>
    </location>
</feature>
<evidence type="ECO:0000259" key="8">
    <source>
        <dbReference type="PROSITE" id="PS50850"/>
    </source>
</evidence>
<feature type="transmembrane region" description="Helical" evidence="6">
    <location>
        <begin position="225"/>
        <end position="246"/>
    </location>
</feature>
<dbReference type="AlphaFoldDB" id="A0A7W7DFS0"/>
<evidence type="ECO:0000256" key="6">
    <source>
        <dbReference type="SAM" id="Phobius"/>
    </source>
</evidence>
<feature type="transmembrane region" description="Helical" evidence="6">
    <location>
        <begin position="180"/>
        <end position="197"/>
    </location>
</feature>
<gene>
    <name evidence="9" type="ORF">BJ982_006729</name>
</gene>
<feature type="signal peptide" evidence="7">
    <location>
        <begin position="1"/>
        <end position="35"/>
    </location>
</feature>
<evidence type="ECO:0000256" key="1">
    <source>
        <dbReference type="ARBA" id="ARBA00004651"/>
    </source>
</evidence>
<dbReference type="GO" id="GO:0005886">
    <property type="term" value="C:plasma membrane"/>
    <property type="evidence" value="ECO:0007669"/>
    <property type="project" value="UniProtKB-SubCell"/>
</dbReference>
<dbReference type="InterPro" id="IPR011701">
    <property type="entry name" value="MFS"/>
</dbReference>
<dbReference type="PANTHER" id="PTHR23534">
    <property type="entry name" value="MFS PERMEASE"/>
    <property type="match status" value="1"/>
</dbReference>
<evidence type="ECO:0000256" key="3">
    <source>
        <dbReference type="ARBA" id="ARBA00022989"/>
    </source>
</evidence>
<evidence type="ECO:0000313" key="10">
    <source>
        <dbReference type="Proteomes" id="UP000542210"/>
    </source>
</evidence>
<dbReference type="Pfam" id="PF07690">
    <property type="entry name" value="MFS_1"/>
    <property type="match status" value="1"/>
</dbReference>
<dbReference type="EMBL" id="JACHND010000001">
    <property type="protein sequence ID" value="MBB4705185.1"/>
    <property type="molecule type" value="Genomic_DNA"/>
</dbReference>
<dbReference type="GO" id="GO:0022857">
    <property type="term" value="F:transmembrane transporter activity"/>
    <property type="evidence" value="ECO:0007669"/>
    <property type="project" value="InterPro"/>
</dbReference>
<keyword evidence="4 6" id="KW-0472">Membrane</keyword>
<keyword evidence="3 6" id="KW-1133">Transmembrane helix</keyword>
<dbReference type="PANTHER" id="PTHR23534:SF1">
    <property type="entry name" value="MAJOR FACILITATOR SUPERFAMILY PROTEIN"/>
    <property type="match status" value="1"/>
</dbReference>
<sequence length="440" mass="43941">MSFVALKHHKTDVRVRATVALAAGTALMNAAMATAGVTATFAAAETLGTAWSGVPVTASIAGTGLGALVLTRLMERRGRRPGLALGYLAAIAGAALAVAAVAAHQIVLLCAGTLLLGLGNAAAQLSRYAAADFHAPERRGFAIGIVVWGATVGAVGGPLLLQPAADAAAALGAPPLTGPLLSTLLAAAGAALVVQALPRSSTATGTVPSDQAPVARARGLAGARVVWPAVATMVTGQVIMVALMTAAPLDMRMHGHGLGSVGVALSAHTFGMFALSPLTGRLVDRLGTRPVMAAGLVTLLAAAFLAATGDAHPWSRTAGLFLLGYGWNLCFIGGSGGLARDLPQADRTRLEGEVDAVVWVVAAVAGQSATMILSTGGYGVLAAASAALVVLPAVLLLRAGRPPVSTGRDCAGEGDRDTATGTTARTRRPRSRPWRGGAGE</sequence>
<dbReference type="InterPro" id="IPR036259">
    <property type="entry name" value="MFS_trans_sf"/>
</dbReference>
<organism evidence="9 10">
    <name type="scientific">Sphaerisporangium siamense</name>
    <dbReference type="NCBI Taxonomy" id="795645"/>
    <lineage>
        <taxon>Bacteria</taxon>
        <taxon>Bacillati</taxon>
        <taxon>Actinomycetota</taxon>
        <taxon>Actinomycetes</taxon>
        <taxon>Streptosporangiales</taxon>
        <taxon>Streptosporangiaceae</taxon>
        <taxon>Sphaerisporangium</taxon>
    </lineage>
</organism>
<feature type="transmembrane region" description="Helical" evidence="6">
    <location>
        <begin position="106"/>
        <end position="129"/>
    </location>
</feature>
<dbReference type="RefSeq" id="WP_203958969.1">
    <property type="nucleotide sequence ID" value="NZ_BOOV01000006.1"/>
</dbReference>
<feature type="transmembrane region" description="Helical" evidence="6">
    <location>
        <begin position="378"/>
        <end position="397"/>
    </location>
</feature>
<feature type="region of interest" description="Disordered" evidence="5">
    <location>
        <begin position="403"/>
        <end position="440"/>
    </location>
</feature>
<keyword evidence="2 6" id="KW-0812">Transmembrane</keyword>
<dbReference type="SUPFAM" id="SSF103473">
    <property type="entry name" value="MFS general substrate transporter"/>
    <property type="match status" value="1"/>
</dbReference>
<feature type="transmembrane region" description="Helical" evidence="6">
    <location>
        <begin position="141"/>
        <end position="160"/>
    </location>
</feature>
<evidence type="ECO:0000313" key="9">
    <source>
        <dbReference type="EMBL" id="MBB4705185.1"/>
    </source>
</evidence>
<keyword evidence="10" id="KW-1185">Reference proteome</keyword>
<accession>A0A7W7DFS0</accession>
<evidence type="ECO:0000256" key="2">
    <source>
        <dbReference type="ARBA" id="ARBA00022692"/>
    </source>
</evidence>
<dbReference type="InterPro" id="IPR020846">
    <property type="entry name" value="MFS_dom"/>
</dbReference>
<feature type="domain" description="Major facilitator superfamily (MFS) profile" evidence="8">
    <location>
        <begin position="1"/>
        <end position="401"/>
    </location>
</feature>
<dbReference type="Gene3D" id="1.20.1250.20">
    <property type="entry name" value="MFS general substrate transporter like domains"/>
    <property type="match status" value="2"/>
</dbReference>
<evidence type="ECO:0000256" key="4">
    <source>
        <dbReference type="ARBA" id="ARBA00023136"/>
    </source>
</evidence>
<feature type="transmembrane region" description="Helical" evidence="6">
    <location>
        <begin position="51"/>
        <end position="70"/>
    </location>
</feature>
<reference evidence="9 10" key="1">
    <citation type="submission" date="2020-08" db="EMBL/GenBank/DDBJ databases">
        <title>Sequencing the genomes of 1000 actinobacteria strains.</title>
        <authorList>
            <person name="Klenk H.-P."/>
        </authorList>
    </citation>
    <scope>NUCLEOTIDE SEQUENCE [LARGE SCALE GENOMIC DNA]</scope>
    <source>
        <strain evidence="9 10">DSM 45784</strain>
    </source>
</reference>